<keyword evidence="5 8" id="KW-0175">Coiled coil</keyword>
<dbReference type="PRINTS" id="PR00380">
    <property type="entry name" value="KINESINHEAVY"/>
</dbReference>
<dbReference type="InterPro" id="IPR001715">
    <property type="entry name" value="CH_dom"/>
</dbReference>
<dbReference type="Gene3D" id="3.40.850.10">
    <property type="entry name" value="Kinesin motor domain"/>
    <property type="match status" value="1"/>
</dbReference>
<evidence type="ECO:0000256" key="7">
    <source>
        <dbReference type="PROSITE-ProRule" id="PRU00283"/>
    </source>
</evidence>
<dbReference type="GO" id="GO:0003777">
    <property type="term" value="F:microtubule motor activity"/>
    <property type="evidence" value="ECO:0007669"/>
    <property type="project" value="InterPro"/>
</dbReference>
<name>A0A2P6TNK6_CHLSO</name>
<dbReference type="GO" id="GO:0008017">
    <property type="term" value="F:microtubule binding"/>
    <property type="evidence" value="ECO:0007669"/>
    <property type="project" value="InterPro"/>
</dbReference>
<proteinExistence type="inferred from homology"/>
<reference evidence="12 13" key="1">
    <citation type="journal article" date="2018" name="Plant J.">
        <title>Genome sequences of Chlorella sorokiniana UTEX 1602 and Micractinium conductrix SAG 241.80: implications to maltose excretion by a green alga.</title>
        <authorList>
            <person name="Arriola M.B."/>
            <person name="Velmurugan N."/>
            <person name="Zhang Y."/>
            <person name="Plunkett M.H."/>
            <person name="Hondzo H."/>
            <person name="Barney B.M."/>
        </authorList>
    </citation>
    <scope>NUCLEOTIDE SEQUENCE [LARGE SCALE GENOMIC DNA]</scope>
    <source>
        <strain evidence="13">UTEX 1602</strain>
    </source>
</reference>
<dbReference type="OrthoDB" id="3176171at2759"/>
<evidence type="ECO:0000313" key="13">
    <source>
        <dbReference type="Proteomes" id="UP000239899"/>
    </source>
</evidence>
<feature type="region of interest" description="Disordered" evidence="9">
    <location>
        <begin position="195"/>
        <end position="246"/>
    </location>
</feature>
<dbReference type="Pfam" id="PF00225">
    <property type="entry name" value="Kinesin"/>
    <property type="match status" value="1"/>
</dbReference>
<keyword evidence="4 7" id="KW-0067">ATP-binding</keyword>
<evidence type="ECO:0000256" key="4">
    <source>
        <dbReference type="ARBA" id="ARBA00022840"/>
    </source>
</evidence>
<organism evidence="12 13">
    <name type="scientific">Chlorella sorokiniana</name>
    <name type="common">Freshwater green alga</name>
    <dbReference type="NCBI Taxonomy" id="3076"/>
    <lineage>
        <taxon>Eukaryota</taxon>
        <taxon>Viridiplantae</taxon>
        <taxon>Chlorophyta</taxon>
        <taxon>core chlorophytes</taxon>
        <taxon>Trebouxiophyceae</taxon>
        <taxon>Chlorellales</taxon>
        <taxon>Chlorellaceae</taxon>
        <taxon>Chlorella clade</taxon>
        <taxon>Chlorella</taxon>
    </lineage>
</organism>
<dbReference type="InterPro" id="IPR027417">
    <property type="entry name" value="P-loop_NTPase"/>
</dbReference>
<dbReference type="Pfam" id="PF00307">
    <property type="entry name" value="CH"/>
    <property type="match status" value="1"/>
</dbReference>
<evidence type="ECO:0000259" key="11">
    <source>
        <dbReference type="PROSITE" id="PS50067"/>
    </source>
</evidence>
<dbReference type="SMART" id="SM00033">
    <property type="entry name" value="CH"/>
    <property type="match status" value="1"/>
</dbReference>
<feature type="domain" description="Calponin-homology (CH)" evidence="10">
    <location>
        <begin position="63"/>
        <end position="182"/>
    </location>
</feature>
<keyword evidence="2" id="KW-0493">Microtubule</keyword>
<dbReference type="InterPro" id="IPR036872">
    <property type="entry name" value="CH_dom_sf"/>
</dbReference>
<feature type="compositionally biased region" description="Polar residues" evidence="9">
    <location>
        <begin position="904"/>
        <end position="921"/>
    </location>
</feature>
<evidence type="ECO:0000313" key="12">
    <source>
        <dbReference type="EMBL" id="PRW50920.1"/>
    </source>
</evidence>
<feature type="region of interest" description="Disordered" evidence="9">
    <location>
        <begin position="866"/>
        <end position="1252"/>
    </location>
</feature>
<dbReference type="InterPro" id="IPR027640">
    <property type="entry name" value="Kinesin-like_fam"/>
</dbReference>
<dbReference type="SUPFAM" id="SSF52540">
    <property type="entry name" value="P-loop containing nucleoside triphosphate hydrolases"/>
    <property type="match status" value="1"/>
</dbReference>
<evidence type="ECO:0000256" key="6">
    <source>
        <dbReference type="ARBA" id="ARBA00023175"/>
    </source>
</evidence>
<evidence type="ECO:0000256" key="9">
    <source>
        <dbReference type="SAM" id="MobiDB-lite"/>
    </source>
</evidence>
<accession>A0A2P6TNK6</accession>
<dbReference type="FunFam" id="3.40.850.10:FF:000044">
    <property type="entry name" value="p-loop containing nucleoside triphosphate hydrolases superfamily protein"/>
    <property type="match status" value="1"/>
</dbReference>
<keyword evidence="6 7" id="KW-0505">Motor protein</keyword>
<dbReference type="EMBL" id="LHPG02000010">
    <property type="protein sequence ID" value="PRW50920.1"/>
    <property type="molecule type" value="Genomic_DNA"/>
</dbReference>
<keyword evidence="3 7" id="KW-0547">Nucleotide-binding</keyword>
<feature type="compositionally biased region" description="Pro residues" evidence="9">
    <location>
        <begin position="224"/>
        <end position="237"/>
    </location>
</feature>
<dbReference type="Gene3D" id="1.10.418.10">
    <property type="entry name" value="Calponin-like domain"/>
    <property type="match status" value="1"/>
</dbReference>
<dbReference type="STRING" id="3076.A0A2P6TNK6"/>
<dbReference type="GO" id="GO:0007018">
    <property type="term" value="P:microtubule-based movement"/>
    <property type="evidence" value="ECO:0007669"/>
    <property type="project" value="InterPro"/>
</dbReference>
<dbReference type="PROSITE" id="PS50021">
    <property type="entry name" value="CH"/>
    <property type="match status" value="1"/>
</dbReference>
<feature type="domain" description="Kinesin motor" evidence="11">
    <location>
        <begin position="465"/>
        <end position="791"/>
    </location>
</feature>
<evidence type="ECO:0000256" key="3">
    <source>
        <dbReference type="ARBA" id="ARBA00022741"/>
    </source>
</evidence>
<dbReference type="SMART" id="SM00129">
    <property type="entry name" value="KISc"/>
    <property type="match status" value="1"/>
</dbReference>
<dbReference type="PANTHER" id="PTHR47972">
    <property type="entry name" value="KINESIN-LIKE PROTEIN KLP-3"/>
    <property type="match status" value="1"/>
</dbReference>
<evidence type="ECO:0000256" key="2">
    <source>
        <dbReference type="ARBA" id="ARBA00022701"/>
    </source>
</evidence>
<feature type="region of interest" description="Disordered" evidence="9">
    <location>
        <begin position="1"/>
        <end position="47"/>
    </location>
</feature>
<gene>
    <name evidence="12" type="ORF">C2E21_5518</name>
</gene>
<feature type="coiled-coil region" evidence="8">
    <location>
        <begin position="341"/>
        <end position="458"/>
    </location>
</feature>
<feature type="compositionally biased region" description="Polar residues" evidence="9">
    <location>
        <begin position="1228"/>
        <end position="1244"/>
    </location>
</feature>
<keyword evidence="13" id="KW-1185">Reference proteome</keyword>
<feature type="binding site" evidence="7">
    <location>
        <begin position="545"/>
        <end position="552"/>
    </location>
    <ligand>
        <name>ATP</name>
        <dbReference type="ChEBI" id="CHEBI:30616"/>
    </ligand>
</feature>
<evidence type="ECO:0000256" key="5">
    <source>
        <dbReference type="ARBA" id="ARBA00023054"/>
    </source>
</evidence>
<dbReference type="SUPFAM" id="SSF47576">
    <property type="entry name" value="Calponin-homology domain, CH-domain"/>
    <property type="match status" value="1"/>
</dbReference>
<comment type="caution">
    <text evidence="12">The sequence shown here is derived from an EMBL/GenBank/DDBJ whole genome shotgun (WGS) entry which is preliminary data.</text>
</comment>
<dbReference type="InterPro" id="IPR036961">
    <property type="entry name" value="Kinesin_motor_dom_sf"/>
</dbReference>
<dbReference type="Proteomes" id="UP000239899">
    <property type="component" value="Unassembled WGS sequence"/>
</dbReference>
<feature type="compositionally biased region" description="Pro residues" evidence="9">
    <location>
        <begin position="1055"/>
        <end position="1069"/>
    </location>
</feature>
<comment type="similarity">
    <text evidence="1">Belongs to the TRAFAC class myosin-kinesin ATPase superfamily. Kinesin family. KIN-14 subfamily.</text>
</comment>
<evidence type="ECO:0000256" key="1">
    <source>
        <dbReference type="ARBA" id="ARBA00010899"/>
    </source>
</evidence>
<feature type="compositionally biased region" description="Low complexity" evidence="9">
    <location>
        <begin position="980"/>
        <end position="999"/>
    </location>
</feature>
<dbReference type="PANTHER" id="PTHR47972:SF28">
    <property type="entry name" value="KINESIN-LIKE PROTEIN KLP-3"/>
    <property type="match status" value="1"/>
</dbReference>
<feature type="compositionally biased region" description="Low complexity" evidence="9">
    <location>
        <begin position="1134"/>
        <end position="1143"/>
    </location>
</feature>
<protein>
    <submittedName>
        <fullName evidence="12">Kinesin KP1-like</fullName>
    </submittedName>
</protein>
<feature type="compositionally biased region" description="Low complexity" evidence="9">
    <location>
        <begin position="946"/>
        <end position="956"/>
    </location>
</feature>
<feature type="compositionally biased region" description="Low complexity" evidence="9">
    <location>
        <begin position="1165"/>
        <end position="1189"/>
    </location>
</feature>
<dbReference type="PROSITE" id="PS50067">
    <property type="entry name" value="KINESIN_MOTOR_2"/>
    <property type="match status" value="1"/>
</dbReference>
<sequence length="1252" mass="131705">MKVEIPESPPGLPQEERPPSPEFAFSPPAPQPQRMPSPTLLAGPGSPLRASLNPAEARAIKAAARRRAAAEFMAAQTGIRLPADSDLAFRAALRDGVALCRLLNALRPGAVGKVIDHSQAECSSPTGDVIRSFENVANFISASQALTGSSEAFVCLSAADLEDAGERPVVADCILSLQAWWQAQQADVAGLRASASWPRPSSAGAGSGGASVSPSGIPPAAAATPPPLRTPPSPVAPPAAGSPEFSFTPHAAAAVHRAGGQQRQDGLEYLMRTCNHMLKSSMGMPATPLPPPPRTAAGVPPEIALDAVGPVLETVLQNLTAEYEKRLLAKDQEFKLGQEAQERMKRDIARLKQEVVHWKEQAASVQYLPAPGMTEAEKEEAARLIAEAKAEAAAKEAAAAAEVARKEEELRLVQEEAAQKVAEAEEQLGELSEEVQQYRDLNERYRQISEENRQLYNTVQDLRGSIRVFCRVRPRGRTGDSSASMVEVGEEGTLNVFSQKHNKWHNFRFDRVFGEGSTQDDVYAETQPLIRSVLDGYNVCIFAYGQTGSGKTHTMSGTDIGQYANRGINYRALDDLFDLNRQRALEVEYSIKVQLLEIYNETIRDLLVPEAEAKQQRPLALKNLERSGLNVPDAIQVPVACTEDVLEVMDRGQRNRAVAETRMNDRSSRSHQVLTVMVEGSNKITHARTHGCLHLIDLAGSERVGKSGAEGQQLLEAQHINKSLSALGNVMHALASKNAHVPFRDSKLTQLLQDSLSGQAKTMMFMHVAPEMSSVPETLSTLNFGKNVTEITLGAAKRNAESGAAWEAKERAIKAERDTAAVQRALAAEQEKSAALQAEVEALRAQLAKGGSLGGEDEAGIRAYRPTTSWQGGSGGLTPRSRLSQQSSAAVPPPAAAAAGRVTPRSSTAAGSGITPRSGSVGTRPPQVSRLPLGGGSGGKEEGRRLSGSSSGAGLRPPMARLNLAQLQRADSEENRSPLSARSGATPRSARRASPGSSTNWLVDASDSDVGSPAQDCSPPGLAEREAAAAAQAGSDADTAEEEAEVVQQMATLSPPRPLSSRGPPPPRPGAAGPPAAGRPGVPRLSLAGGVRSSQAAANQPPARASTTTAPGRRLSQGAGSRIPVPSPSPPPAAAQRGAPSGSLTARPSTQHRSPTLSSSIPRGPLSARESPAEAAARRAALQQRASSSGTLRRSVAGTDVASMRRSVSGPADGGPPNSARGTGPGSSGTLNSARGVRSSTSQLPVAGRRWA</sequence>
<dbReference type="GO" id="GO:0005874">
    <property type="term" value="C:microtubule"/>
    <property type="evidence" value="ECO:0007669"/>
    <property type="project" value="UniProtKB-KW"/>
</dbReference>
<dbReference type="InterPro" id="IPR001752">
    <property type="entry name" value="Kinesin_motor_dom"/>
</dbReference>
<feature type="compositionally biased region" description="Polar residues" evidence="9">
    <location>
        <begin position="1144"/>
        <end position="1161"/>
    </location>
</feature>
<evidence type="ECO:0000259" key="10">
    <source>
        <dbReference type="PROSITE" id="PS50021"/>
    </source>
</evidence>
<feature type="compositionally biased region" description="Low complexity" evidence="9">
    <location>
        <begin position="195"/>
        <end position="223"/>
    </location>
</feature>
<feature type="compositionally biased region" description="Low complexity" evidence="9">
    <location>
        <begin position="1070"/>
        <end position="1085"/>
    </location>
</feature>
<feature type="compositionally biased region" description="Low complexity" evidence="9">
    <location>
        <begin position="1028"/>
        <end position="1037"/>
    </location>
</feature>
<dbReference type="GO" id="GO:0005524">
    <property type="term" value="F:ATP binding"/>
    <property type="evidence" value="ECO:0007669"/>
    <property type="project" value="UniProtKB-UniRule"/>
</dbReference>
<evidence type="ECO:0000256" key="8">
    <source>
        <dbReference type="SAM" id="Coils"/>
    </source>
</evidence>
<dbReference type="AlphaFoldDB" id="A0A2P6TNK6"/>